<organism evidence="3 4">
    <name type="scientific">Neptunicella marina</name>
    <dbReference type="NCBI Taxonomy" id="2125989"/>
    <lineage>
        <taxon>Bacteria</taxon>
        <taxon>Pseudomonadati</taxon>
        <taxon>Pseudomonadota</taxon>
        <taxon>Gammaproteobacteria</taxon>
        <taxon>Alteromonadales</taxon>
        <taxon>Alteromonadaceae</taxon>
        <taxon>Neptunicella</taxon>
    </lineage>
</organism>
<evidence type="ECO:0000259" key="2">
    <source>
        <dbReference type="Pfam" id="PF19780"/>
    </source>
</evidence>
<reference evidence="3" key="2">
    <citation type="submission" date="2020-08" db="EMBL/GenBank/DDBJ databases">
        <authorList>
            <person name="Lai Q."/>
        </authorList>
    </citation>
    <scope>NUCLEOTIDE SEQUENCE</scope>
    <source>
        <strain evidence="3">S27-2</strain>
    </source>
</reference>
<accession>A0A8J6M6G5</accession>
<reference evidence="3" key="1">
    <citation type="journal article" date="2018" name="Int. J. Syst. Evol. Microbiol.">
        <title>Neptunicella marina gen. nov., sp. nov., isolated from surface seawater.</title>
        <authorList>
            <person name="Liu X."/>
            <person name="Lai Q."/>
            <person name="Du Y."/>
            <person name="Zhang X."/>
            <person name="Liu Z."/>
            <person name="Sun F."/>
            <person name="Shao Z."/>
        </authorList>
    </citation>
    <scope>NUCLEOTIDE SEQUENCE</scope>
    <source>
        <strain evidence="3">S27-2</strain>
    </source>
</reference>
<dbReference type="Pfam" id="PF19780">
    <property type="entry name" value="DUF6265"/>
    <property type="match status" value="1"/>
</dbReference>
<keyword evidence="4" id="KW-1185">Reference proteome</keyword>
<sequence>MKCFSFILCFAVSLCVNKAVLAKEQNLTNARVMVWDETRSSPDASLDLVQWLTGSWQGGLPDGMQQHIVLEKQAQQIAGFARGWSNEGAVLFYEINLFVQTGKSIEYQVKHLSPGLSAWEGQHGFVRHRLIAFNDNAVFLMALRLSKMVRINILCISAYPQVTLLSLTSSACDELSKLIAA</sequence>
<feature type="domain" description="DUF6265" evidence="2">
    <location>
        <begin position="50"/>
        <end position="141"/>
    </location>
</feature>
<gene>
    <name evidence="3" type="ORF">H8B19_14640</name>
</gene>
<evidence type="ECO:0000256" key="1">
    <source>
        <dbReference type="SAM" id="SignalP"/>
    </source>
</evidence>
<dbReference type="Proteomes" id="UP000601768">
    <property type="component" value="Unassembled WGS sequence"/>
</dbReference>
<evidence type="ECO:0000313" key="4">
    <source>
        <dbReference type="Proteomes" id="UP000601768"/>
    </source>
</evidence>
<dbReference type="AlphaFoldDB" id="A0A8J6M6G5"/>
<keyword evidence="1" id="KW-0732">Signal</keyword>
<proteinExistence type="predicted"/>
<name>A0A8J6M6G5_9ALTE</name>
<dbReference type="InterPro" id="IPR046232">
    <property type="entry name" value="DUF6265"/>
</dbReference>
<evidence type="ECO:0000313" key="3">
    <source>
        <dbReference type="EMBL" id="MBC3767121.1"/>
    </source>
</evidence>
<feature type="chain" id="PRO_5035282020" description="DUF6265 domain-containing protein" evidence="1">
    <location>
        <begin position="23"/>
        <end position="181"/>
    </location>
</feature>
<protein>
    <recommendedName>
        <fullName evidence="2">DUF6265 domain-containing protein</fullName>
    </recommendedName>
</protein>
<comment type="caution">
    <text evidence="3">The sequence shown here is derived from an EMBL/GenBank/DDBJ whole genome shotgun (WGS) entry which is preliminary data.</text>
</comment>
<dbReference type="EMBL" id="JACNEP010000013">
    <property type="protein sequence ID" value="MBC3767121.1"/>
    <property type="molecule type" value="Genomic_DNA"/>
</dbReference>
<dbReference type="RefSeq" id="WP_186507632.1">
    <property type="nucleotide sequence ID" value="NZ_JACNEP010000013.1"/>
</dbReference>
<feature type="signal peptide" evidence="1">
    <location>
        <begin position="1"/>
        <end position="22"/>
    </location>
</feature>